<evidence type="ECO:0000313" key="8">
    <source>
        <dbReference type="EMBL" id="MBI3538979.1"/>
    </source>
</evidence>
<sequence length="303" mass="31627">MDKPVGMTSHDVVVRVRRALASPGAGHLGTLDPGASGLLIVALGAATRAIPVWQGGEKTYEATLRLGVTTRTQDLDGEVIAERPVDVSEARVREAARAFVGAIDQVPPMVSAVRVGGRRLHDLARRGIEVERAPRPITVASWEWLGFALPEATFRVRCSAGTYVRTLAHDLGAALGTGAALASLRRTRSEPFGLEQALPLAELERLAPAESLARAGTPLDRALAILPAIALDAAAAEAIGRGGRPSLADPADAPVGAGPRSVVLRDPTGRALALCELRAHPAGTGVIACPHVVFPWAVREGRS</sequence>
<dbReference type="GO" id="GO:0003723">
    <property type="term" value="F:RNA binding"/>
    <property type="evidence" value="ECO:0007669"/>
    <property type="project" value="InterPro"/>
</dbReference>
<dbReference type="NCBIfam" id="TIGR00431">
    <property type="entry name" value="TruB"/>
    <property type="match status" value="1"/>
</dbReference>
<feature type="active site" description="Nucleophile" evidence="5">
    <location>
        <position position="32"/>
    </location>
</feature>
<dbReference type="InterPro" id="IPR002501">
    <property type="entry name" value="PsdUridine_synth_N"/>
</dbReference>
<dbReference type="EMBL" id="JACQAY010000052">
    <property type="protein sequence ID" value="MBI3538979.1"/>
    <property type="molecule type" value="Genomic_DNA"/>
</dbReference>
<evidence type="ECO:0000256" key="4">
    <source>
        <dbReference type="ARBA" id="ARBA00023235"/>
    </source>
</evidence>
<dbReference type="PANTHER" id="PTHR13767">
    <property type="entry name" value="TRNA-PSEUDOURIDINE SYNTHASE"/>
    <property type="match status" value="1"/>
</dbReference>
<dbReference type="GO" id="GO:1990481">
    <property type="term" value="P:mRNA pseudouridine synthesis"/>
    <property type="evidence" value="ECO:0007669"/>
    <property type="project" value="TreeGrafter"/>
</dbReference>
<comment type="catalytic activity">
    <reaction evidence="1 5">
        <text>uridine(55) in tRNA = pseudouridine(55) in tRNA</text>
        <dbReference type="Rhea" id="RHEA:42532"/>
        <dbReference type="Rhea" id="RHEA-COMP:10101"/>
        <dbReference type="Rhea" id="RHEA-COMP:10102"/>
        <dbReference type="ChEBI" id="CHEBI:65314"/>
        <dbReference type="ChEBI" id="CHEBI:65315"/>
        <dbReference type="EC" id="5.4.99.25"/>
    </reaction>
</comment>
<dbReference type="Pfam" id="PF16198">
    <property type="entry name" value="TruB_C_2"/>
    <property type="match status" value="1"/>
</dbReference>
<dbReference type="SUPFAM" id="SSF55120">
    <property type="entry name" value="Pseudouridine synthase"/>
    <property type="match status" value="1"/>
</dbReference>
<gene>
    <name evidence="5 8" type="primary">truB</name>
    <name evidence="8" type="ORF">HY076_01740</name>
</gene>
<dbReference type="HAMAP" id="MF_01080">
    <property type="entry name" value="TruB_bact"/>
    <property type="match status" value="1"/>
</dbReference>
<dbReference type="Proteomes" id="UP000807850">
    <property type="component" value="Unassembled WGS sequence"/>
</dbReference>
<dbReference type="Gene3D" id="3.30.2350.10">
    <property type="entry name" value="Pseudouridine synthase"/>
    <property type="match status" value="1"/>
</dbReference>
<reference evidence="8" key="1">
    <citation type="submission" date="2020-07" db="EMBL/GenBank/DDBJ databases">
        <title>Huge and variable diversity of episymbiotic CPR bacteria and DPANN archaea in groundwater ecosystems.</title>
        <authorList>
            <person name="He C.Y."/>
            <person name="Keren R."/>
            <person name="Whittaker M."/>
            <person name="Farag I.F."/>
            <person name="Doudna J."/>
            <person name="Cate J.H.D."/>
            <person name="Banfield J.F."/>
        </authorList>
    </citation>
    <scope>NUCLEOTIDE SEQUENCE</scope>
    <source>
        <strain evidence="8">NC_groundwater_928_Pr1_S-0.2um_72_17</strain>
    </source>
</reference>
<dbReference type="Pfam" id="PF01509">
    <property type="entry name" value="TruB_N"/>
    <property type="match status" value="1"/>
</dbReference>
<keyword evidence="4 5" id="KW-0413">Isomerase</keyword>
<dbReference type="InterPro" id="IPR020103">
    <property type="entry name" value="PsdUridine_synth_cat_dom_sf"/>
</dbReference>
<dbReference type="CDD" id="cd02573">
    <property type="entry name" value="PseudoU_synth_EcTruB"/>
    <property type="match status" value="1"/>
</dbReference>
<evidence type="ECO:0000259" key="6">
    <source>
        <dbReference type="Pfam" id="PF01509"/>
    </source>
</evidence>
<dbReference type="GO" id="GO:0031119">
    <property type="term" value="P:tRNA pseudouridine synthesis"/>
    <property type="evidence" value="ECO:0007669"/>
    <property type="project" value="UniProtKB-UniRule"/>
</dbReference>
<evidence type="ECO:0000256" key="3">
    <source>
        <dbReference type="ARBA" id="ARBA00022694"/>
    </source>
</evidence>
<evidence type="ECO:0000256" key="2">
    <source>
        <dbReference type="ARBA" id="ARBA00005642"/>
    </source>
</evidence>
<evidence type="ECO:0000256" key="5">
    <source>
        <dbReference type="HAMAP-Rule" id="MF_01080"/>
    </source>
</evidence>
<evidence type="ECO:0000259" key="7">
    <source>
        <dbReference type="Pfam" id="PF16198"/>
    </source>
</evidence>
<proteinExistence type="inferred from homology"/>
<dbReference type="GO" id="GO:0160148">
    <property type="term" value="F:tRNA pseudouridine(55) synthase activity"/>
    <property type="evidence" value="ECO:0007669"/>
    <property type="project" value="UniProtKB-EC"/>
</dbReference>
<evidence type="ECO:0000256" key="1">
    <source>
        <dbReference type="ARBA" id="ARBA00000385"/>
    </source>
</evidence>
<keyword evidence="3 5" id="KW-0819">tRNA processing</keyword>
<dbReference type="AlphaFoldDB" id="A0A9D6LAE5"/>
<name>A0A9D6LAE5_UNCEI</name>
<comment type="function">
    <text evidence="5">Responsible for synthesis of pseudouridine from uracil-55 in the psi GC loop of transfer RNAs.</text>
</comment>
<dbReference type="InterPro" id="IPR032819">
    <property type="entry name" value="TruB_C"/>
</dbReference>
<dbReference type="InterPro" id="IPR014780">
    <property type="entry name" value="tRNA_psdUridine_synth_TruB"/>
</dbReference>
<comment type="similarity">
    <text evidence="2 5">Belongs to the pseudouridine synthase TruB family. Type 1 subfamily.</text>
</comment>
<accession>A0A9D6LAE5</accession>
<feature type="domain" description="tRNA pseudouridylate synthase B C-terminal" evidence="7">
    <location>
        <begin position="165"/>
        <end position="223"/>
    </location>
</feature>
<feature type="domain" description="Pseudouridine synthase II N-terminal" evidence="6">
    <location>
        <begin position="18"/>
        <end position="164"/>
    </location>
</feature>
<comment type="caution">
    <text evidence="8">The sequence shown here is derived from an EMBL/GenBank/DDBJ whole genome shotgun (WGS) entry which is preliminary data.</text>
</comment>
<dbReference type="EC" id="5.4.99.25" evidence="5"/>
<organism evidence="8 9">
    <name type="scientific">Eiseniibacteriota bacterium</name>
    <dbReference type="NCBI Taxonomy" id="2212470"/>
    <lineage>
        <taxon>Bacteria</taxon>
        <taxon>Candidatus Eiseniibacteriota</taxon>
    </lineage>
</organism>
<evidence type="ECO:0000313" key="9">
    <source>
        <dbReference type="Proteomes" id="UP000807850"/>
    </source>
</evidence>
<dbReference type="PANTHER" id="PTHR13767:SF2">
    <property type="entry name" value="PSEUDOURIDYLATE SYNTHASE TRUB1"/>
    <property type="match status" value="1"/>
</dbReference>
<protein>
    <recommendedName>
        <fullName evidence="5">tRNA pseudouridine synthase B</fullName>
        <ecNumber evidence="5">5.4.99.25</ecNumber>
    </recommendedName>
    <alternativeName>
        <fullName evidence="5">tRNA pseudouridine(55) synthase</fullName>
        <shortName evidence="5">Psi55 synthase</shortName>
    </alternativeName>
    <alternativeName>
        <fullName evidence="5">tRNA pseudouridylate synthase</fullName>
    </alternativeName>
    <alternativeName>
        <fullName evidence="5">tRNA-uridine isomerase</fullName>
    </alternativeName>
</protein>